<proteinExistence type="predicted"/>
<evidence type="ECO:0000313" key="3">
    <source>
        <dbReference type="Proteomes" id="UP000299102"/>
    </source>
</evidence>
<organism evidence="2 3">
    <name type="scientific">Eumeta variegata</name>
    <name type="common">Bagworm moth</name>
    <name type="synonym">Eumeta japonica</name>
    <dbReference type="NCBI Taxonomy" id="151549"/>
    <lineage>
        <taxon>Eukaryota</taxon>
        <taxon>Metazoa</taxon>
        <taxon>Ecdysozoa</taxon>
        <taxon>Arthropoda</taxon>
        <taxon>Hexapoda</taxon>
        <taxon>Insecta</taxon>
        <taxon>Pterygota</taxon>
        <taxon>Neoptera</taxon>
        <taxon>Endopterygota</taxon>
        <taxon>Lepidoptera</taxon>
        <taxon>Glossata</taxon>
        <taxon>Ditrysia</taxon>
        <taxon>Tineoidea</taxon>
        <taxon>Psychidae</taxon>
        <taxon>Oiketicinae</taxon>
        <taxon>Eumeta</taxon>
    </lineage>
</organism>
<comment type="caution">
    <text evidence="2">The sequence shown here is derived from an EMBL/GenBank/DDBJ whole genome shotgun (WGS) entry which is preliminary data.</text>
</comment>
<evidence type="ECO:0000256" key="1">
    <source>
        <dbReference type="SAM" id="MobiDB-lite"/>
    </source>
</evidence>
<dbReference type="Proteomes" id="UP000299102">
    <property type="component" value="Unassembled WGS sequence"/>
</dbReference>
<protein>
    <submittedName>
        <fullName evidence="2">Uncharacterized protein</fullName>
    </submittedName>
</protein>
<sequence length="95" mass="10172">MTQRKAFPIPLPFLISIPNWRMATKGHLISGSSGSDVKSPTPAQWDTTDGSAHDEVTAVGTDVTTSSKQLQWTLNKGQASVLATKQEVVISARGH</sequence>
<feature type="region of interest" description="Disordered" evidence="1">
    <location>
        <begin position="28"/>
        <end position="52"/>
    </location>
</feature>
<dbReference type="AlphaFoldDB" id="A0A4C1WUU6"/>
<evidence type="ECO:0000313" key="2">
    <source>
        <dbReference type="EMBL" id="GBP55198.1"/>
    </source>
</evidence>
<gene>
    <name evidence="2" type="ORF">EVAR_90220_1</name>
</gene>
<accession>A0A4C1WUU6</accession>
<name>A0A4C1WUU6_EUMVA</name>
<dbReference type="EMBL" id="BGZK01000662">
    <property type="protein sequence ID" value="GBP55198.1"/>
    <property type="molecule type" value="Genomic_DNA"/>
</dbReference>
<reference evidence="2 3" key="1">
    <citation type="journal article" date="2019" name="Commun. Biol.">
        <title>The bagworm genome reveals a unique fibroin gene that provides high tensile strength.</title>
        <authorList>
            <person name="Kono N."/>
            <person name="Nakamura H."/>
            <person name="Ohtoshi R."/>
            <person name="Tomita M."/>
            <person name="Numata K."/>
            <person name="Arakawa K."/>
        </authorList>
    </citation>
    <scope>NUCLEOTIDE SEQUENCE [LARGE SCALE GENOMIC DNA]</scope>
</reference>
<keyword evidence="3" id="KW-1185">Reference proteome</keyword>
<feature type="compositionally biased region" description="Polar residues" evidence="1">
    <location>
        <begin position="30"/>
        <end position="50"/>
    </location>
</feature>